<accession>A0A4Q7EAU7</accession>
<name>A0A4Q7EAU7_9GAMM</name>
<sequence>MNEFYVVTGWALRLLQLMVVVYLLYYFKQHRFSLFFGGSASLKTPEDHKLHSCFLTAVACLTFYIISSQVADFILLSEMERLAKIKIYYFTLVCTGTAFAATLYLLHIIRGCQFFPAARYSIYLVLFLVLLNAAQLMLRGYFNNDLLFEVYGPATVVANLLEWLIVIKYPFYKFMESRIRQEA</sequence>
<comment type="caution">
    <text evidence="2">The sequence shown here is derived from an EMBL/GenBank/DDBJ whole genome shotgun (WGS) entry which is preliminary data.</text>
</comment>
<keyword evidence="1" id="KW-1133">Transmembrane helix</keyword>
<organism evidence="2 3">
    <name type="scientific">Pseudoalteromonas rubra</name>
    <dbReference type="NCBI Taxonomy" id="43658"/>
    <lineage>
        <taxon>Bacteria</taxon>
        <taxon>Pseudomonadati</taxon>
        <taxon>Pseudomonadota</taxon>
        <taxon>Gammaproteobacteria</taxon>
        <taxon>Alteromonadales</taxon>
        <taxon>Pseudoalteromonadaceae</taxon>
        <taxon>Pseudoalteromonas</taxon>
    </lineage>
</organism>
<dbReference type="EMBL" id="PPUZ01000041">
    <property type="protein sequence ID" value="RZM78133.1"/>
    <property type="molecule type" value="Genomic_DNA"/>
</dbReference>
<protein>
    <submittedName>
        <fullName evidence="2">Uncharacterized protein</fullName>
    </submittedName>
</protein>
<feature type="transmembrane region" description="Helical" evidence="1">
    <location>
        <begin position="6"/>
        <end position="27"/>
    </location>
</feature>
<proteinExistence type="predicted"/>
<gene>
    <name evidence="2" type="ORF">C3B51_15795</name>
</gene>
<dbReference type="AlphaFoldDB" id="A0A4Q7EAU7"/>
<keyword evidence="1" id="KW-0472">Membrane</keyword>
<evidence type="ECO:0000313" key="2">
    <source>
        <dbReference type="EMBL" id="RZM78133.1"/>
    </source>
</evidence>
<feature type="transmembrane region" description="Helical" evidence="1">
    <location>
        <begin position="120"/>
        <end position="138"/>
    </location>
</feature>
<feature type="transmembrane region" description="Helical" evidence="1">
    <location>
        <begin position="48"/>
        <end position="67"/>
    </location>
</feature>
<keyword evidence="1" id="KW-0812">Transmembrane</keyword>
<feature type="transmembrane region" description="Helical" evidence="1">
    <location>
        <begin position="150"/>
        <end position="171"/>
    </location>
</feature>
<reference evidence="2 3" key="1">
    <citation type="submission" date="2018-01" db="EMBL/GenBank/DDBJ databases">
        <title>Co-occurrence of chitin degradation, pigmentation and bioactivity in marine Pseudoalteromonas.</title>
        <authorList>
            <person name="Paulsen S."/>
            <person name="Gram L."/>
            <person name="Machado H."/>
        </authorList>
    </citation>
    <scope>NUCLEOTIDE SEQUENCE [LARGE SCALE GENOMIC DNA]</scope>
    <source>
        <strain evidence="2 3">S1946</strain>
    </source>
</reference>
<dbReference type="RefSeq" id="WP_130245680.1">
    <property type="nucleotide sequence ID" value="NZ_PPUZ01000041.1"/>
</dbReference>
<evidence type="ECO:0000313" key="3">
    <source>
        <dbReference type="Proteomes" id="UP000292345"/>
    </source>
</evidence>
<feature type="transmembrane region" description="Helical" evidence="1">
    <location>
        <begin position="87"/>
        <end position="108"/>
    </location>
</feature>
<evidence type="ECO:0000256" key="1">
    <source>
        <dbReference type="SAM" id="Phobius"/>
    </source>
</evidence>
<dbReference type="Proteomes" id="UP000292345">
    <property type="component" value="Unassembled WGS sequence"/>
</dbReference>